<dbReference type="PANTHER" id="PTHR43618">
    <property type="entry name" value="7-ALPHA-HYDROXYSTEROID DEHYDROGENASE"/>
    <property type="match status" value="1"/>
</dbReference>
<dbReference type="SUPFAM" id="SSF51735">
    <property type="entry name" value="NAD(P)-binding Rossmann-fold domains"/>
    <property type="match status" value="1"/>
</dbReference>
<comment type="caution">
    <text evidence="4">The sequence shown here is derived from an EMBL/GenBank/DDBJ whole genome shotgun (WGS) entry which is preliminary data.</text>
</comment>
<keyword evidence="3" id="KW-0560">Oxidoreductase</keyword>
<keyword evidence="2" id="KW-0521">NADP</keyword>
<dbReference type="PANTHER" id="PTHR43618:SF3">
    <property type="entry name" value="NAD(P)-BINDING PROTEIN"/>
    <property type="match status" value="1"/>
</dbReference>
<dbReference type="InterPro" id="IPR036291">
    <property type="entry name" value="NAD(P)-bd_dom_sf"/>
</dbReference>
<dbReference type="InterPro" id="IPR002347">
    <property type="entry name" value="SDR_fam"/>
</dbReference>
<dbReference type="GO" id="GO:0016491">
    <property type="term" value="F:oxidoreductase activity"/>
    <property type="evidence" value="ECO:0007669"/>
    <property type="project" value="UniProtKB-KW"/>
</dbReference>
<evidence type="ECO:0000313" key="4">
    <source>
        <dbReference type="EMBL" id="GKT41391.1"/>
    </source>
</evidence>
<evidence type="ECO:0000256" key="1">
    <source>
        <dbReference type="ARBA" id="ARBA00006484"/>
    </source>
</evidence>
<keyword evidence="5" id="KW-1185">Reference proteome</keyword>
<name>A0AA37P4J7_9PEZI</name>
<dbReference type="Gene3D" id="3.40.50.720">
    <property type="entry name" value="NAD(P)-binding Rossmann-like Domain"/>
    <property type="match status" value="1"/>
</dbReference>
<dbReference type="GeneID" id="73322374"/>
<gene>
    <name evidence="4" type="ORF">ColSpa_01572</name>
</gene>
<dbReference type="Pfam" id="PF00106">
    <property type="entry name" value="adh_short"/>
    <property type="match status" value="1"/>
</dbReference>
<dbReference type="InterPro" id="IPR052178">
    <property type="entry name" value="Sec_Metab_Biosynth_SDR"/>
</dbReference>
<dbReference type="EMBL" id="BQXU01000003">
    <property type="protein sequence ID" value="GKT41391.1"/>
    <property type="molecule type" value="Genomic_DNA"/>
</dbReference>
<evidence type="ECO:0000256" key="3">
    <source>
        <dbReference type="ARBA" id="ARBA00023002"/>
    </source>
</evidence>
<dbReference type="Proteomes" id="UP001055115">
    <property type="component" value="Unassembled WGS sequence"/>
</dbReference>
<protein>
    <submittedName>
        <fullName evidence="4">Rhamnolipids biosynthesis 3-oxoacyl-[acyl-carrier-protein] reductase</fullName>
    </submittedName>
</protein>
<dbReference type="AlphaFoldDB" id="A0AA37P4J7"/>
<organism evidence="4 5">
    <name type="scientific">Colletotrichum spaethianum</name>
    <dbReference type="NCBI Taxonomy" id="700344"/>
    <lineage>
        <taxon>Eukaryota</taxon>
        <taxon>Fungi</taxon>
        <taxon>Dikarya</taxon>
        <taxon>Ascomycota</taxon>
        <taxon>Pezizomycotina</taxon>
        <taxon>Sordariomycetes</taxon>
        <taxon>Hypocreomycetidae</taxon>
        <taxon>Glomerellales</taxon>
        <taxon>Glomerellaceae</taxon>
        <taxon>Colletotrichum</taxon>
        <taxon>Colletotrichum spaethianum species complex</taxon>
    </lineage>
</organism>
<reference evidence="4 5" key="1">
    <citation type="submission" date="2022-03" db="EMBL/GenBank/DDBJ databases">
        <title>Genome data of Colletotrichum spp.</title>
        <authorList>
            <person name="Utami Y.D."/>
            <person name="Hiruma K."/>
        </authorList>
    </citation>
    <scope>NUCLEOTIDE SEQUENCE [LARGE SCALE GENOMIC DNA]</scope>
    <source>
        <strain evidence="4 5">MAFF 239500</strain>
    </source>
</reference>
<accession>A0AA37P4J7</accession>
<evidence type="ECO:0000313" key="5">
    <source>
        <dbReference type="Proteomes" id="UP001055115"/>
    </source>
</evidence>
<sequence>MSELQDFRSAFSLEGKSALVTGGSRGLGLHVATGFLLSGCSHVVITARRLDGEHGIDQAVAKLNCLSGIRGRAIGIAANVAESRDIVRLVEDVKAIVGEKGLDILLCNAGAAWGSRFEEAPPSGSIKILDLNVRGVFELAQK</sequence>
<dbReference type="PRINTS" id="PR00081">
    <property type="entry name" value="GDHRDH"/>
</dbReference>
<dbReference type="RefSeq" id="XP_049123741.1">
    <property type="nucleotide sequence ID" value="XM_049267784.1"/>
</dbReference>
<proteinExistence type="inferred from homology"/>
<evidence type="ECO:0000256" key="2">
    <source>
        <dbReference type="ARBA" id="ARBA00022857"/>
    </source>
</evidence>
<comment type="similarity">
    <text evidence="1">Belongs to the short-chain dehydrogenases/reductases (SDR) family.</text>
</comment>